<feature type="transmembrane region" description="Helical" evidence="6">
    <location>
        <begin position="523"/>
        <end position="541"/>
    </location>
</feature>
<evidence type="ECO:0000256" key="6">
    <source>
        <dbReference type="SAM" id="Phobius"/>
    </source>
</evidence>
<feature type="transmembrane region" description="Helical" evidence="6">
    <location>
        <begin position="111"/>
        <end position="133"/>
    </location>
</feature>
<keyword evidence="4 6" id="KW-0472">Membrane</keyword>
<dbReference type="InterPro" id="IPR036259">
    <property type="entry name" value="MFS_trans_sf"/>
</dbReference>
<evidence type="ECO:0000313" key="9">
    <source>
        <dbReference type="Proteomes" id="UP000289152"/>
    </source>
</evidence>
<dbReference type="VEuPathDB" id="FungiDB:TREMEDRAFT_41053"/>
<protein>
    <submittedName>
        <fullName evidence="8">Pi-transporter A-1</fullName>
    </submittedName>
</protein>
<evidence type="ECO:0000256" key="4">
    <source>
        <dbReference type="ARBA" id="ARBA00023136"/>
    </source>
</evidence>
<keyword evidence="2 6" id="KW-0812">Transmembrane</keyword>
<feature type="transmembrane region" description="Helical" evidence="6">
    <location>
        <begin position="257"/>
        <end position="282"/>
    </location>
</feature>
<dbReference type="PROSITE" id="PS50850">
    <property type="entry name" value="MFS"/>
    <property type="match status" value="1"/>
</dbReference>
<evidence type="ECO:0000256" key="2">
    <source>
        <dbReference type="ARBA" id="ARBA00022692"/>
    </source>
</evidence>
<organism evidence="8 9">
    <name type="scientific">Tremella mesenterica</name>
    <name type="common">Jelly fungus</name>
    <dbReference type="NCBI Taxonomy" id="5217"/>
    <lineage>
        <taxon>Eukaryota</taxon>
        <taxon>Fungi</taxon>
        <taxon>Dikarya</taxon>
        <taxon>Basidiomycota</taxon>
        <taxon>Agaricomycotina</taxon>
        <taxon>Tremellomycetes</taxon>
        <taxon>Tremellales</taxon>
        <taxon>Tremellaceae</taxon>
        <taxon>Tremella</taxon>
    </lineage>
</organism>
<evidence type="ECO:0000259" key="7">
    <source>
        <dbReference type="PROSITE" id="PS50850"/>
    </source>
</evidence>
<comment type="subcellular location">
    <subcellularLocation>
        <location evidence="1">Membrane</location>
        <topology evidence="1">Multi-pass membrane protein</topology>
    </subcellularLocation>
</comment>
<dbReference type="GO" id="GO:0022857">
    <property type="term" value="F:transmembrane transporter activity"/>
    <property type="evidence" value="ECO:0007669"/>
    <property type="project" value="InterPro"/>
</dbReference>
<dbReference type="GO" id="GO:0016020">
    <property type="term" value="C:membrane"/>
    <property type="evidence" value="ECO:0007669"/>
    <property type="project" value="UniProtKB-SubCell"/>
</dbReference>
<feature type="transmembrane region" description="Helical" evidence="6">
    <location>
        <begin position="185"/>
        <end position="203"/>
    </location>
</feature>
<dbReference type="InParanoid" id="A0A4Q1BHC5"/>
<feature type="transmembrane region" description="Helical" evidence="6">
    <location>
        <begin position="297"/>
        <end position="316"/>
    </location>
</feature>
<accession>A0A4Q1BHC5</accession>
<evidence type="ECO:0000256" key="3">
    <source>
        <dbReference type="ARBA" id="ARBA00022989"/>
    </source>
</evidence>
<reference evidence="8 9" key="1">
    <citation type="submission" date="2016-06" db="EMBL/GenBank/DDBJ databases">
        <title>Evolution of pathogenesis and genome organization in the Tremellales.</title>
        <authorList>
            <person name="Cuomo C."/>
            <person name="Litvintseva A."/>
            <person name="Heitman J."/>
            <person name="Chen Y."/>
            <person name="Sun S."/>
            <person name="Springer D."/>
            <person name="Dromer F."/>
            <person name="Young S."/>
            <person name="Zeng Q."/>
            <person name="Chapman S."/>
            <person name="Gujja S."/>
            <person name="Saif S."/>
            <person name="Birren B."/>
        </authorList>
    </citation>
    <scope>NUCLEOTIDE SEQUENCE [LARGE SCALE GENOMIC DNA]</scope>
    <source>
        <strain evidence="8 9">ATCC 28783</strain>
    </source>
</reference>
<feature type="transmembrane region" description="Helical" evidence="6">
    <location>
        <begin position="153"/>
        <end position="173"/>
    </location>
</feature>
<keyword evidence="9" id="KW-1185">Reference proteome</keyword>
<dbReference type="PANTHER" id="PTHR24064">
    <property type="entry name" value="SOLUTE CARRIER FAMILY 22 MEMBER"/>
    <property type="match status" value="1"/>
</dbReference>
<dbReference type="Pfam" id="PF00083">
    <property type="entry name" value="Sugar_tr"/>
    <property type="match status" value="2"/>
</dbReference>
<dbReference type="Proteomes" id="UP000289152">
    <property type="component" value="Unassembled WGS sequence"/>
</dbReference>
<dbReference type="InterPro" id="IPR005828">
    <property type="entry name" value="MFS_sugar_transport-like"/>
</dbReference>
<dbReference type="InterPro" id="IPR020846">
    <property type="entry name" value="MFS_dom"/>
</dbReference>
<dbReference type="SUPFAM" id="SSF103473">
    <property type="entry name" value="MFS general substrate transporter"/>
    <property type="match status" value="1"/>
</dbReference>
<name>A0A4Q1BHC5_TREME</name>
<feature type="transmembrane region" description="Helical" evidence="6">
    <location>
        <begin position="398"/>
        <end position="419"/>
    </location>
</feature>
<evidence type="ECO:0000256" key="5">
    <source>
        <dbReference type="SAM" id="MobiDB-lite"/>
    </source>
</evidence>
<comment type="caution">
    <text evidence="8">The sequence shown here is derived from an EMBL/GenBank/DDBJ whole genome shotgun (WGS) entry which is preliminary data.</text>
</comment>
<dbReference type="EMBL" id="SDIL01000080">
    <property type="protein sequence ID" value="RXK37001.1"/>
    <property type="molecule type" value="Genomic_DNA"/>
</dbReference>
<keyword evidence="3 6" id="KW-1133">Transmembrane helix</keyword>
<feature type="domain" description="Major facilitator superfamily (MFS) profile" evidence="7">
    <location>
        <begin position="110"/>
        <end position="545"/>
    </location>
</feature>
<proteinExistence type="predicted"/>
<dbReference type="Gene3D" id="1.20.1250.20">
    <property type="entry name" value="MFS general substrate transporter like domains"/>
    <property type="match status" value="1"/>
</dbReference>
<dbReference type="AlphaFoldDB" id="A0A4Q1BHC5"/>
<dbReference type="STRING" id="5217.A0A4Q1BHC5"/>
<dbReference type="OrthoDB" id="2153661at2759"/>
<feature type="transmembrane region" description="Helical" evidence="6">
    <location>
        <begin position="431"/>
        <end position="450"/>
    </location>
</feature>
<feature type="region of interest" description="Disordered" evidence="5">
    <location>
        <begin position="617"/>
        <end position="677"/>
    </location>
</feature>
<evidence type="ECO:0000256" key="1">
    <source>
        <dbReference type="ARBA" id="ARBA00004141"/>
    </source>
</evidence>
<evidence type="ECO:0000313" key="8">
    <source>
        <dbReference type="EMBL" id="RXK37001.1"/>
    </source>
</evidence>
<gene>
    <name evidence="8" type="ORF">M231_05708</name>
</gene>
<sequence length="677" mass="76711">MSFPNDFPSVANTPVVAAHNQPVPPALSLEPEKTDGGLAQGKFTDDHPLFHELAPEDSFEKGVYWADLPFAQRHKWVNTQSNAEAKREVKHVWSMFKEDPLSPIRAYSRRYVIGGFGLFTEGYTLFSIGNLTALYSAVWPTCWKTYKVCNSNTVAAVTYLQIIGIIIGQIAVGFEGDWIGRRFGLVQDALIMTLGLVMLTASWGTSLEGWVVCYGVSQLVYGIGVGGEYPMTSTTAMESKSVAGSQTDDKLHRGRNVVLAFLMQGWGQLFNQGLLIVLLLIFHGRGGPPYGTVSTQWTFRISFAIMAVMTLWLAYYRYYKKVYSSHALLRSKKNARVNQSGYDVHSLKLVFSHFSGRLVGTTMGWFCNDFLFYGNKLFASSFIKIISPDSADDVVTSWLWNLLNVGVEMLGYYLAALMIDHKFYGRKRMQSTGFLADAILFLIPAIWYNQLQTKTHVKGFQAIYFLSSFFQQFGPNCTTFLLAAEVFPISVRATAHGLSAASGKVGALVPAIVYNYVDSRARFWIVCWFGFAGWILTQIFIPDTTGLDLREQDRYWEYVREGRAKDYHGIAVHPRHLSWYERLILKRHLAYDIEWDRRERVKEMRLAWEAKQAMKIEENPGRNLDDDDDDDDEFSPKTMGYFNHEKKMARAKVANGDAANGEGPPYKSRLSELEQRE</sequence>
<feature type="transmembrane region" description="Helical" evidence="6">
    <location>
        <begin position="462"/>
        <end position="483"/>
    </location>
</feature>
<feature type="transmembrane region" description="Helical" evidence="6">
    <location>
        <begin position="495"/>
        <end position="517"/>
    </location>
</feature>